<sequence length="65" mass="7187">MGNAELEKEVKSKFRPGAMKANVTGTKLIKESILINCADIKSLQNLEDGLKREAGNNFDIYVQGF</sequence>
<accession>A0A9P0VVY7</accession>
<name>A0A9P0VVY7_ACAOB</name>
<evidence type="ECO:0000313" key="1">
    <source>
        <dbReference type="EMBL" id="CAH2021904.1"/>
    </source>
</evidence>
<gene>
    <name evidence="1" type="ORF">ACAOBT_LOCUS38791</name>
</gene>
<protein>
    <submittedName>
        <fullName evidence="1">Uncharacterized protein</fullName>
    </submittedName>
</protein>
<proteinExistence type="predicted"/>
<comment type="caution">
    <text evidence="1">The sequence shown here is derived from an EMBL/GenBank/DDBJ whole genome shotgun (WGS) entry which is preliminary data.</text>
</comment>
<dbReference type="OrthoDB" id="6775559at2759"/>
<organism evidence="1 2">
    <name type="scientific">Acanthoscelides obtectus</name>
    <name type="common">Bean weevil</name>
    <name type="synonym">Bruchus obtectus</name>
    <dbReference type="NCBI Taxonomy" id="200917"/>
    <lineage>
        <taxon>Eukaryota</taxon>
        <taxon>Metazoa</taxon>
        <taxon>Ecdysozoa</taxon>
        <taxon>Arthropoda</taxon>
        <taxon>Hexapoda</taxon>
        <taxon>Insecta</taxon>
        <taxon>Pterygota</taxon>
        <taxon>Neoptera</taxon>
        <taxon>Endopterygota</taxon>
        <taxon>Coleoptera</taxon>
        <taxon>Polyphaga</taxon>
        <taxon>Cucujiformia</taxon>
        <taxon>Chrysomeloidea</taxon>
        <taxon>Chrysomelidae</taxon>
        <taxon>Bruchinae</taxon>
        <taxon>Bruchini</taxon>
        <taxon>Acanthoscelides</taxon>
    </lineage>
</organism>
<keyword evidence="2" id="KW-1185">Reference proteome</keyword>
<dbReference type="EMBL" id="CAKOFQ010013142">
    <property type="protein sequence ID" value="CAH2021904.1"/>
    <property type="molecule type" value="Genomic_DNA"/>
</dbReference>
<evidence type="ECO:0000313" key="2">
    <source>
        <dbReference type="Proteomes" id="UP001152888"/>
    </source>
</evidence>
<dbReference type="AlphaFoldDB" id="A0A9P0VVY7"/>
<dbReference type="Proteomes" id="UP001152888">
    <property type="component" value="Unassembled WGS sequence"/>
</dbReference>
<reference evidence="1" key="1">
    <citation type="submission" date="2022-03" db="EMBL/GenBank/DDBJ databases">
        <authorList>
            <person name="Sayadi A."/>
        </authorList>
    </citation>
    <scope>NUCLEOTIDE SEQUENCE</scope>
</reference>